<gene>
    <name evidence="3" type="ORF">AM592_14370</name>
</gene>
<evidence type="ECO:0000313" key="3">
    <source>
        <dbReference type="EMBL" id="ALC82628.1"/>
    </source>
</evidence>
<dbReference type="InterPro" id="IPR051599">
    <property type="entry name" value="Cell_Envelope_Assoc"/>
</dbReference>
<dbReference type="GO" id="GO:0043164">
    <property type="term" value="P:Gram-negative-bacterium-type cell wall biogenesis"/>
    <property type="evidence" value="ECO:0007669"/>
    <property type="project" value="TreeGrafter"/>
</dbReference>
<evidence type="ECO:0000313" key="4">
    <source>
        <dbReference type="Proteomes" id="UP000067625"/>
    </source>
</evidence>
<dbReference type="PANTHER" id="PTHR30336">
    <property type="entry name" value="INNER MEMBRANE PROTEIN, PROBABLE PERMEASE"/>
    <property type="match status" value="1"/>
</dbReference>
<dbReference type="InterPro" id="IPR003848">
    <property type="entry name" value="DUF218"/>
</dbReference>
<dbReference type="Pfam" id="PF02698">
    <property type="entry name" value="DUF218"/>
    <property type="match status" value="1"/>
</dbReference>
<dbReference type="PATRIC" id="fig|1441095.3.peg.3168"/>
<organism evidence="3 4">
    <name type="scientific">Bacillus gobiensis</name>
    <dbReference type="NCBI Taxonomy" id="1441095"/>
    <lineage>
        <taxon>Bacteria</taxon>
        <taxon>Bacillati</taxon>
        <taxon>Bacillota</taxon>
        <taxon>Bacilli</taxon>
        <taxon>Bacillales</taxon>
        <taxon>Bacillaceae</taxon>
        <taxon>Bacillus</taxon>
    </lineage>
</organism>
<accession>A0A0M4GAN8</accession>
<dbReference type="CDD" id="cd06259">
    <property type="entry name" value="YdcF-like"/>
    <property type="match status" value="1"/>
</dbReference>
<feature type="domain" description="DUF218" evidence="2">
    <location>
        <begin position="76"/>
        <end position="240"/>
    </location>
</feature>
<evidence type="ECO:0000259" key="2">
    <source>
        <dbReference type="Pfam" id="PF02698"/>
    </source>
</evidence>
<feature type="transmembrane region" description="Helical" evidence="1">
    <location>
        <begin position="7"/>
        <end position="30"/>
    </location>
</feature>
<dbReference type="RefSeq" id="WP_053604435.1">
    <property type="nucleotide sequence ID" value="NZ_CP012600.1"/>
</dbReference>
<proteinExistence type="predicted"/>
<reference evidence="3 4" key="2">
    <citation type="journal article" date="2016" name="Int. J. Syst. Evol. Microbiol.">
        <title>Bacillus gobiensis sp. nov., isolated from a soil sample.</title>
        <authorList>
            <person name="Liu B."/>
            <person name="Liu G.H."/>
            <person name="Cetin S."/>
            <person name="Schumann P."/>
            <person name="Pan Z.Z."/>
            <person name="Chen Q.Q."/>
        </authorList>
    </citation>
    <scope>NUCLEOTIDE SEQUENCE [LARGE SCALE GENOMIC DNA]</scope>
    <source>
        <strain evidence="3 4">FJAT-4402</strain>
    </source>
</reference>
<dbReference type="EMBL" id="CP012600">
    <property type="protein sequence ID" value="ALC82628.1"/>
    <property type="molecule type" value="Genomic_DNA"/>
</dbReference>
<dbReference type="InterPro" id="IPR014729">
    <property type="entry name" value="Rossmann-like_a/b/a_fold"/>
</dbReference>
<dbReference type="GO" id="GO:0000270">
    <property type="term" value="P:peptidoglycan metabolic process"/>
    <property type="evidence" value="ECO:0007669"/>
    <property type="project" value="TreeGrafter"/>
</dbReference>
<feature type="transmembrane region" description="Helical" evidence="1">
    <location>
        <begin position="36"/>
        <end position="59"/>
    </location>
</feature>
<dbReference type="OrthoDB" id="9782395at2"/>
<keyword evidence="1" id="KW-0472">Membrane</keyword>
<reference evidence="4" key="1">
    <citation type="submission" date="2015-08" db="EMBL/GenBank/DDBJ databases">
        <title>Genome sequencing project for genomic taxonomy and phylogenomics of Bacillus-like bacteria.</title>
        <authorList>
            <person name="Liu B."/>
            <person name="Wang J."/>
            <person name="Zhu Y."/>
            <person name="Liu G."/>
            <person name="Chen Q."/>
            <person name="Chen Z."/>
            <person name="Lan J."/>
            <person name="Che J."/>
            <person name="Ge C."/>
            <person name="Shi H."/>
            <person name="Pan Z."/>
            <person name="Liu X."/>
        </authorList>
    </citation>
    <scope>NUCLEOTIDE SEQUENCE [LARGE SCALE GENOMIC DNA]</scope>
    <source>
        <strain evidence="4">FJAT-4402</strain>
    </source>
</reference>
<keyword evidence="1" id="KW-1133">Transmembrane helix</keyword>
<keyword evidence="4" id="KW-1185">Reference proteome</keyword>
<dbReference type="Proteomes" id="UP000067625">
    <property type="component" value="Chromosome"/>
</dbReference>
<keyword evidence="1" id="KW-0812">Transmembrane</keyword>
<dbReference type="Gene3D" id="3.40.50.620">
    <property type="entry name" value="HUPs"/>
    <property type="match status" value="1"/>
</dbReference>
<dbReference type="GO" id="GO:0005886">
    <property type="term" value="C:plasma membrane"/>
    <property type="evidence" value="ECO:0007669"/>
    <property type="project" value="TreeGrafter"/>
</dbReference>
<protein>
    <recommendedName>
        <fullName evidence="2">DUF218 domain-containing protein</fullName>
    </recommendedName>
</protein>
<name>A0A0M4GAN8_9BACI</name>
<sequence>MVYIIKFIYGFLLPPGLFVTLLIALGIWAYRRNKAIARMTLVLAFLWYLLTIPFTGVLLTQSLENRYEPPAEASGDVIVMLGSGATSDTPDIDGEGQLSEGAANRLLTTYGLYQQTELPIILSGGQVFPDSGVEAAIAKRQLIRLGVPEDIIIEENRSVNTKQNAEFTKEILQKNRYTKPILVASALQMERAVRNFDRIDIAVQPFPTDYTVNERLVIYPNQFTPSGNDLAFAAIKEYVGILSLYF</sequence>
<evidence type="ECO:0000256" key="1">
    <source>
        <dbReference type="SAM" id="Phobius"/>
    </source>
</evidence>
<dbReference type="AlphaFoldDB" id="A0A0M4GAN8"/>
<dbReference type="PANTHER" id="PTHR30336:SF4">
    <property type="entry name" value="ENVELOPE BIOGENESIS FACTOR ELYC"/>
    <property type="match status" value="1"/>
</dbReference>